<evidence type="ECO:0000313" key="1">
    <source>
        <dbReference type="EMBL" id="MPC64942.1"/>
    </source>
</evidence>
<sequence length="11" mass="1263">MTFLTSVHLIT</sequence>
<keyword evidence="2" id="KW-1185">Reference proteome</keyword>
<organism evidence="1 2">
    <name type="scientific">Portunus trituberculatus</name>
    <name type="common">Swimming crab</name>
    <name type="synonym">Neptunus trituberculatus</name>
    <dbReference type="NCBI Taxonomy" id="210409"/>
    <lineage>
        <taxon>Eukaryota</taxon>
        <taxon>Metazoa</taxon>
        <taxon>Ecdysozoa</taxon>
        <taxon>Arthropoda</taxon>
        <taxon>Crustacea</taxon>
        <taxon>Multicrustacea</taxon>
        <taxon>Malacostraca</taxon>
        <taxon>Eumalacostraca</taxon>
        <taxon>Eucarida</taxon>
        <taxon>Decapoda</taxon>
        <taxon>Pleocyemata</taxon>
        <taxon>Brachyura</taxon>
        <taxon>Eubrachyura</taxon>
        <taxon>Portunoidea</taxon>
        <taxon>Portunidae</taxon>
        <taxon>Portuninae</taxon>
        <taxon>Portunus</taxon>
    </lineage>
</organism>
<dbReference type="Proteomes" id="UP000324222">
    <property type="component" value="Unassembled WGS sequence"/>
</dbReference>
<name>A0A5B7H1I6_PORTR</name>
<dbReference type="EMBL" id="VSRR010022739">
    <property type="protein sequence ID" value="MPC64942.1"/>
    <property type="molecule type" value="Genomic_DNA"/>
</dbReference>
<gene>
    <name evidence="1" type="ORF">E2C01_059064</name>
</gene>
<comment type="caution">
    <text evidence="1">The sequence shown here is derived from an EMBL/GenBank/DDBJ whole genome shotgun (WGS) entry which is preliminary data.</text>
</comment>
<reference evidence="1 2" key="1">
    <citation type="submission" date="2019-05" db="EMBL/GenBank/DDBJ databases">
        <title>Another draft genome of Portunus trituberculatus and its Hox gene families provides insights of decapod evolution.</title>
        <authorList>
            <person name="Jeong J.-H."/>
            <person name="Song I."/>
            <person name="Kim S."/>
            <person name="Choi T."/>
            <person name="Kim D."/>
            <person name="Ryu S."/>
            <person name="Kim W."/>
        </authorList>
    </citation>
    <scope>NUCLEOTIDE SEQUENCE [LARGE SCALE GENOMIC DNA]</scope>
    <source>
        <tissue evidence="1">Muscle</tissue>
    </source>
</reference>
<protein>
    <submittedName>
        <fullName evidence="1">Uncharacterized protein</fullName>
    </submittedName>
</protein>
<evidence type="ECO:0000313" key="2">
    <source>
        <dbReference type="Proteomes" id="UP000324222"/>
    </source>
</evidence>
<proteinExistence type="predicted"/>
<accession>A0A5B7H1I6</accession>